<dbReference type="AlphaFoldDB" id="A0A645FQI0"/>
<comment type="caution">
    <text evidence="1">The sequence shown here is derived from an EMBL/GenBank/DDBJ whole genome shotgun (WGS) entry which is preliminary data.</text>
</comment>
<name>A0A645FQI0_9ZZZZ</name>
<dbReference type="EMBL" id="VSSQ01061129">
    <property type="protein sequence ID" value="MPN14494.1"/>
    <property type="molecule type" value="Genomic_DNA"/>
</dbReference>
<accession>A0A645FQI0</accession>
<reference evidence="1" key="1">
    <citation type="submission" date="2019-08" db="EMBL/GenBank/DDBJ databases">
        <authorList>
            <person name="Kucharzyk K."/>
            <person name="Murdoch R.W."/>
            <person name="Higgins S."/>
            <person name="Loffler F."/>
        </authorList>
    </citation>
    <scope>NUCLEOTIDE SEQUENCE</scope>
</reference>
<evidence type="ECO:0000313" key="1">
    <source>
        <dbReference type="EMBL" id="MPN14494.1"/>
    </source>
</evidence>
<organism evidence="1">
    <name type="scientific">bioreactor metagenome</name>
    <dbReference type="NCBI Taxonomy" id="1076179"/>
    <lineage>
        <taxon>unclassified sequences</taxon>
        <taxon>metagenomes</taxon>
        <taxon>ecological metagenomes</taxon>
    </lineage>
</organism>
<proteinExistence type="predicted"/>
<protein>
    <submittedName>
        <fullName evidence="1">Uncharacterized protein</fullName>
    </submittedName>
</protein>
<sequence>MPFPGDEIKHGVHFRAVLSLVNRDRNIEFQPSLYFLYEPAKVGMILWAKAVS</sequence>
<gene>
    <name evidence="1" type="ORF">SDC9_161821</name>
</gene>